<dbReference type="PROSITE" id="PS00562">
    <property type="entry name" value="CBM1_1"/>
    <property type="match status" value="1"/>
</dbReference>
<dbReference type="Gene3D" id="2.70.50.70">
    <property type="match status" value="1"/>
</dbReference>
<feature type="chain" id="PRO_5042286654" description="AA9 family lytic polysaccharide monooxygenase" evidence="11">
    <location>
        <begin position="20"/>
        <end position="265"/>
    </location>
</feature>
<keyword evidence="10" id="KW-0624">Polysaccharide degradation</keyword>
<dbReference type="InterPro" id="IPR035971">
    <property type="entry name" value="CBD_sf"/>
</dbReference>
<comment type="cofactor">
    <cofactor evidence="1">
        <name>Cu(2+)</name>
        <dbReference type="ChEBI" id="CHEBI:29036"/>
    </cofactor>
</comment>
<evidence type="ECO:0000256" key="11">
    <source>
        <dbReference type="SAM" id="SignalP"/>
    </source>
</evidence>
<sequence length="265" mass="27496">MKFFTAFTRTASLVAIATAHGGVDQYIVGDTTYQGWSPYNSAAGQKTIQRQYSTYDPMYIKDLSVIDAAHVTAVKIFEQGLISGTQNAGIWAGDAILDTLYATVTIPATLAAGSYLVRHELLAVHQANNPQFYPECAQFTVTGSGTASPPASALVSFPGGYTGTDPGIAFNIDSPDAMKATTYPVPGPAVWDGTGNAPTPTPSAAPTAEPVAPTTLVTSIGAAPTAPMCEVVRYAQCGGMTYSGCTNCANGSTCKANGDYYSQCV</sequence>
<reference evidence="13" key="1">
    <citation type="submission" date="2021-07" db="EMBL/GenBank/DDBJ databases">
        <title>Genome Resource of American Ginseng Black Spot Pathogen Alternaria panax.</title>
        <authorList>
            <person name="Qiu C."/>
            <person name="Wang W."/>
            <person name="Liu Z."/>
        </authorList>
    </citation>
    <scope>NUCLEOTIDE SEQUENCE</scope>
    <source>
        <strain evidence="13">BNCC115425</strain>
    </source>
</reference>
<gene>
    <name evidence="13" type="ORF">G6011_10582</name>
</gene>
<keyword evidence="4" id="KW-0479">Metal-binding</keyword>
<comment type="caution">
    <text evidence="13">The sequence shown here is derived from an EMBL/GenBank/DDBJ whole genome shotgun (WGS) entry which is preliminary data.</text>
</comment>
<keyword evidence="7" id="KW-0186">Copper</keyword>
<feature type="signal peptide" evidence="11">
    <location>
        <begin position="1"/>
        <end position="19"/>
    </location>
</feature>
<dbReference type="SMART" id="SM00236">
    <property type="entry name" value="fCBD"/>
    <property type="match status" value="1"/>
</dbReference>
<keyword evidence="5 11" id="KW-0732">Signal</keyword>
<comment type="domain">
    <text evidence="10">Has a modular structure: an endo-beta-1,4-glucanase catalytic module at the N-terminus, a linker rich in serines and threonines, and a C-terminal carbohydrate-binding module (CBM).</text>
</comment>
<dbReference type="GO" id="GO:0005576">
    <property type="term" value="C:extracellular region"/>
    <property type="evidence" value="ECO:0007669"/>
    <property type="project" value="UniProtKB-SubCell"/>
</dbReference>
<dbReference type="InterPro" id="IPR049892">
    <property type="entry name" value="AA9"/>
</dbReference>
<evidence type="ECO:0000256" key="8">
    <source>
        <dbReference type="ARBA" id="ARBA00023033"/>
    </source>
</evidence>
<dbReference type="EC" id="1.14.99.56" evidence="10"/>
<evidence type="ECO:0000256" key="9">
    <source>
        <dbReference type="ARBA" id="ARBA00023157"/>
    </source>
</evidence>
<keyword evidence="14" id="KW-1185">Reference proteome</keyword>
<keyword evidence="8 13" id="KW-0503">Monooxygenase</keyword>
<evidence type="ECO:0000256" key="7">
    <source>
        <dbReference type="ARBA" id="ARBA00023008"/>
    </source>
</evidence>
<dbReference type="PROSITE" id="PS51164">
    <property type="entry name" value="CBM1_2"/>
    <property type="match status" value="1"/>
</dbReference>
<comment type="subcellular location">
    <subcellularLocation>
        <location evidence="2 10">Secreted</location>
    </subcellularLocation>
</comment>
<accession>A0AAD4IC61</accession>
<protein>
    <recommendedName>
        <fullName evidence="10">AA9 family lytic polysaccharide monooxygenase</fullName>
        <ecNumber evidence="10">1.14.99.56</ecNumber>
    </recommendedName>
    <alternativeName>
        <fullName evidence="10">Endo-beta-1,4-glucanase</fullName>
    </alternativeName>
    <alternativeName>
        <fullName evidence="10">Glycosyl hydrolase 61 family protein</fullName>
    </alternativeName>
</protein>
<keyword evidence="10" id="KW-0136">Cellulose degradation</keyword>
<dbReference type="Pfam" id="PF03443">
    <property type="entry name" value="AA9"/>
    <property type="match status" value="1"/>
</dbReference>
<dbReference type="GO" id="GO:0004497">
    <property type="term" value="F:monooxygenase activity"/>
    <property type="evidence" value="ECO:0007669"/>
    <property type="project" value="UniProtKB-KW"/>
</dbReference>
<feature type="domain" description="CBM1" evidence="12">
    <location>
        <begin position="229"/>
        <end position="265"/>
    </location>
</feature>
<dbReference type="InterPro" id="IPR005103">
    <property type="entry name" value="AA9_LPMO"/>
</dbReference>
<dbReference type="EMBL" id="JAANER010000003">
    <property type="protein sequence ID" value="KAG9191848.1"/>
    <property type="molecule type" value="Genomic_DNA"/>
</dbReference>
<dbReference type="Proteomes" id="UP001199106">
    <property type="component" value="Unassembled WGS sequence"/>
</dbReference>
<dbReference type="InterPro" id="IPR000254">
    <property type="entry name" value="CBD"/>
</dbReference>
<dbReference type="GO" id="GO:0008810">
    <property type="term" value="F:cellulase activity"/>
    <property type="evidence" value="ECO:0007669"/>
    <property type="project" value="UniProtKB-UniRule"/>
</dbReference>
<evidence type="ECO:0000256" key="5">
    <source>
        <dbReference type="ARBA" id="ARBA00022729"/>
    </source>
</evidence>
<dbReference type="PANTHER" id="PTHR33353:SF19">
    <property type="entry name" value="GLYCOSYLHYDROLASE FAMILY 61-8 PROTEIN"/>
    <property type="match status" value="1"/>
</dbReference>
<keyword evidence="3 10" id="KW-0964">Secreted</keyword>
<proteinExistence type="predicted"/>
<organism evidence="13 14">
    <name type="scientific">Alternaria panax</name>
    <dbReference type="NCBI Taxonomy" id="48097"/>
    <lineage>
        <taxon>Eukaryota</taxon>
        <taxon>Fungi</taxon>
        <taxon>Dikarya</taxon>
        <taxon>Ascomycota</taxon>
        <taxon>Pezizomycotina</taxon>
        <taxon>Dothideomycetes</taxon>
        <taxon>Pleosporomycetidae</taxon>
        <taxon>Pleosporales</taxon>
        <taxon>Pleosporineae</taxon>
        <taxon>Pleosporaceae</taxon>
        <taxon>Alternaria</taxon>
        <taxon>Alternaria sect. Panax</taxon>
    </lineage>
</organism>
<keyword evidence="9 10" id="KW-1015">Disulfide bond</keyword>
<keyword evidence="10" id="KW-0119">Carbohydrate metabolism</keyword>
<dbReference type="PANTHER" id="PTHR33353">
    <property type="entry name" value="PUTATIVE (AFU_ORTHOLOGUE AFUA_1G12560)-RELATED"/>
    <property type="match status" value="1"/>
</dbReference>
<evidence type="ECO:0000256" key="1">
    <source>
        <dbReference type="ARBA" id="ARBA00001973"/>
    </source>
</evidence>
<evidence type="ECO:0000256" key="2">
    <source>
        <dbReference type="ARBA" id="ARBA00004613"/>
    </source>
</evidence>
<evidence type="ECO:0000313" key="14">
    <source>
        <dbReference type="Proteomes" id="UP001199106"/>
    </source>
</evidence>
<comment type="function">
    <text evidence="10">Lytic polysaccharide monooxygenase (LMPO) that depolymerizes crystalline and amorphous polysaccharides via the oxidation of scissile alpha- or beta-(1-4)-glycosidic bonds, yielding C1 and/or C4 oxidation products. Catalysis by LPMOs requires the reduction of the active-site copper from Cu(II) to Cu(I) by a reducing agent and H(2)O(2) or O(2) as a cosubstrate.</text>
</comment>
<evidence type="ECO:0000256" key="3">
    <source>
        <dbReference type="ARBA" id="ARBA00022525"/>
    </source>
</evidence>
<comment type="catalytic activity">
    <reaction evidence="10">
        <text>[(1-&gt;4)-beta-D-glucosyl]n+m + reduced acceptor + O2 = 4-dehydro-beta-D-glucosyl-[(1-&gt;4)-beta-D-glucosyl]n-1 + [(1-&gt;4)-beta-D-glucosyl]m + acceptor + H2O.</text>
        <dbReference type="EC" id="1.14.99.56"/>
    </reaction>
</comment>
<keyword evidence="6 13" id="KW-0560">Oxidoreductase</keyword>
<dbReference type="GO" id="GO:0030245">
    <property type="term" value="P:cellulose catabolic process"/>
    <property type="evidence" value="ECO:0007669"/>
    <property type="project" value="UniProtKB-UniRule"/>
</dbReference>
<dbReference type="Pfam" id="PF00734">
    <property type="entry name" value="CBM_1"/>
    <property type="match status" value="1"/>
</dbReference>
<evidence type="ECO:0000256" key="6">
    <source>
        <dbReference type="ARBA" id="ARBA00023002"/>
    </source>
</evidence>
<evidence type="ECO:0000256" key="10">
    <source>
        <dbReference type="RuleBase" id="RU368122"/>
    </source>
</evidence>
<dbReference type="GO" id="GO:0046872">
    <property type="term" value="F:metal ion binding"/>
    <property type="evidence" value="ECO:0007669"/>
    <property type="project" value="UniProtKB-KW"/>
</dbReference>
<dbReference type="GO" id="GO:0030248">
    <property type="term" value="F:cellulose binding"/>
    <property type="evidence" value="ECO:0007669"/>
    <property type="project" value="UniProtKB-UniRule"/>
</dbReference>
<dbReference type="AlphaFoldDB" id="A0AAD4IC61"/>
<dbReference type="SUPFAM" id="SSF57180">
    <property type="entry name" value="Cellulose-binding domain"/>
    <property type="match status" value="1"/>
</dbReference>
<evidence type="ECO:0000313" key="13">
    <source>
        <dbReference type="EMBL" id="KAG9191848.1"/>
    </source>
</evidence>
<evidence type="ECO:0000259" key="12">
    <source>
        <dbReference type="PROSITE" id="PS51164"/>
    </source>
</evidence>
<evidence type="ECO:0000256" key="4">
    <source>
        <dbReference type="ARBA" id="ARBA00022723"/>
    </source>
</evidence>
<name>A0AAD4IC61_9PLEO</name>